<dbReference type="Pfam" id="PF21166">
    <property type="entry name" value="LSM12_LSM"/>
    <property type="match status" value="1"/>
</dbReference>
<dbReference type="SMART" id="SM00995">
    <property type="entry name" value="AD"/>
    <property type="match status" value="1"/>
</dbReference>
<feature type="non-terminal residue" evidence="2">
    <location>
        <position position="273"/>
    </location>
</feature>
<dbReference type="PROSITE" id="PS52001">
    <property type="entry name" value="AD"/>
    <property type="match status" value="1"/>
</dbReference>
<gene>
    <name evidence="2" type="ORF">PFISCL1PPCAC_9508</name>
</gene>
<name>A0AAV5VEU9_9BILA</name>
<evidence type="ECO:0000259" key="1">
    <source>
        <dbReference type="PROSITE" id="PS52001"/>
    </source>
</evidence>
<dbReference type="Pfam" id="PF09793">
    <property type="entry name" value="AD"/>
    <property type="match status" value="1"/>
</dbReference>
<dbReference type="InterPro" id="IPR047574">
    <property type="entry name" value="AD"/>
</dbReference>
<proteinExistence type="predicted"/>
<dbReference type="InterPro" id="IPR039683">
    <property type="entry name" value="Lsm12-like"/>
</dbReference>
<dbReference type="Proteomes" id="UP001432322">
    <property type="component" value="Unassembled WGS sequence"/>
</dbReference>
<sequence length="273" mass="30363">MNTSIRGVCHTLRAISIDRLGTLVKYFKPSVILGIFSRRFPRFCSFHLPISTLSGEPRSRESSRELVRLAKSEMAWGLSPQCTPPHEQQSVGLSFLPSGTKVEFKTALGGTITGNVVCFDTALNVLAIKEHLGGNKTLLRVFNINLISHIREVAPATPESEADAMSCTQSTVMQANDRKNTIVLKRLQDAMPEEIPFEGQRAFVQLRRTLDQVRWIAGGTINVLDRVVIKAPYGQDDCTVLRNDKQCQDALDHVKKILAKAFVQDTKLEPCCK</sequence>
<dbReference type="EMBL" id="BTSY01000003">
    <property type="protein sequence ID" value="GMT18211.1"/>
    <property type="molecule type" value="Genomic_DNA"/>
</dbReference>
<feature type="domain" description="AD" evidence="1">
    <location>
        <begin position="166"/>
        <end position="266"/>
    </location>
</feature>
<dbReference type="InterPro" id="IPR048478">
    <property type="entry name" value="LSM12_LSM"/>
</dbReference>
<accession>A0AAV5VEU9</accession>
<organism evidence="2 3">
    <name type="scientific">Pristionchus fissidentatus</name>
    <dbReference type="NCBI Taxonomy" id="1538716"/>
    <lineage>
        <taxon>Eukaryota</taxon>
        <taxon>Metazoa</taxon>
        <taxon>Ecdysozoa</taxon>
        <taxon>Nematoda</taxon>
        <taxon>Chromadorea</taxon>
        <taxon>Rhabditida</taxon>
        <taxon>Rhabditina</taxon>
        <taxon>Diplogasteromorpha</taxon>
        <taxon>Diplogasteroidea</taxon>
        <taxon>Neodiplogasteridae</taxon>
        <taxon>Pristionchus</taxon>
    </lineage>
</organism>
<protein>
    <recommendedName>
        <fullName evidence="1">AD domain-containing protein</fullName>
    </recommendedName>
</protein>
<dbReference type="PANTHER" id="PTHR13542">
    <property type="entry name" value="LSM12 HOMOLOG"/>
    <property type="match status" value="1"/>
</dbReference>
<evidence type="ECO:0000313" key="2">
    <source>
        <dbReference type="EMBL" id="GMT18211.1"/>
    </source>
</evidence>
<evidence type="ECO:0000313" key="3">
    <source>
        <dbReference type="Proteomes" id="UP001432322"/>
    </source>
</evidence>
<reference evidence="2" key="1">
    <citation type="submission" date="2023-10" db="EMBL/GenBank/DDBJ databases">
        <title>Genome assembly of Pristionchus species.</title>
        <authorList>
            <person name="Yoshida K."/>
            <person name="Sommer R.J."/>
        </authorList>
    </citation>
    <scope>NUCLEOTIDE SEQUENCE</scope>
    <source>
        <strain evidence="2">RS5133</strain>
    </source>
</reference>
<dbReference type="InterPro" id="IPR019181">
    <property type="entry name" value="LSM12_ABD"/>
</dbReference>
<comment type="caution">
    <text evidence="2">The sequence shown here is derived from an EMBL/GenBank/DDBJ whole genome shotgun (WGS) entry which is preliminary data.</text>
</comment>
<dbReference type="AlphaFoldDB" id="A0AAV5VEU9"/>
<keyword evidence="3" id="KW-1185">Reference proteome</keyword>